<evidence type="ECO:0000313" key="4">
    <source>
        <dbReference type="Proteomes" id="UP000245207"/>
    </source>
</evidence>
<evidence type="ECO:0000313" key="2">
    <source>
        <dbReference type="EMBL" id="PWA59777.1"/>
    </source>
</evidence>
<dbReference type="EMBL" id="PKPP01005535">
    <property type="protein sequence ID" value="PWA59777.1"/>
    <property type="molecule type" value="Genomic_DNA"/>
</dbReference>
<protein>
    <submittedName>
        <fullName evidence="3">Uncharacterized protein</fullName>
    </submittedName>
</protein>
<organism evidence="3 4">
    <name type="scientific">Artemisia annua</name>
    <name type="common">Sweet wormwood</name>
    <dbReference type="NCBI Taxonomy" id="35608"/>
    <lineage>
        <taxon>Eukaryota</taxon>
        <taxon>Viridiplantae</taxon>
        <taxon>Streptophyta</taxon>
        <taxon>Embryophyta</taxon>
        <taxon>Tracheophyta</taxon>
        <taxon>Spermatophyta</taxon>
        <taxon>Magnoliopsida</taxon>
        <taxon>eudicotyledons</taxon>
        <taxon>Gunneridae</taxon>
        <taxon>Pentapetalae</taxon>
        <taxon>asterids</taxon>
        <taxon>campanulids</taxon>
        <taxon>Asterales</taxon>
        <taxon>Asteraceae</taxon>
        <taxon>Asteroideae</taxon>
        <taxon>Anthemideae</taxon>
        <taxon>Artemisiinae</taxon>
        <taxon>Artemisia</taxon>
    </lineage>
</organism>
<evidence type="ECO:0000256" key="1">
    <source>
        <dbReference type="SAM" id="MobiDB-lite"/>
    </source>
</evidence>
<dbReference type="Proteomes" id="UP000245207">
    <property type="component" value="Unassembled WGS sequence"/>
</dbReference>
<dbReference type="AlphaFoldDB" id="A0A2U1MTT7"/>
<gene>
    <name evidence="3" type="ORF">CTI12_AA342640</name>
    <name evidence="2" type="ORF">CTI12_AA388520</name>
</gene>
<evidence type="ECO:0000313" key="3">
    <source>
        <dbReference type="EMBL" id="PWA64668.1"/>
    </source>
</evidence>
<accession>A0A2U1MTT7</accession>
<sequence>MPCTDVTVVSDYGEHLSVTSHSKTTSPGIALEVEGGEAGDGEFAYGSNVGTTLTHAVELHRYMQHVHLPGAHCDQQSGGAVHGGPLLLDFGSGKILPDLSRSLVDPATVVTRNGKRLINASADDVSQQNTPLKRQCQRYSISSDVWPTSEVPGDDGALYVKSILPATNNNAHPQPDDVATLQVDCSAAHIMATNDKCKRVVDSLSCDMPAENRQAKRSCHSRPFSYPQPDDVATLQADSSAAHITLGSSLLQPIGGVRNVASPGTRFLEGVCDNCTNIPRVPSPIPSQDNTHFSAAGGTQPGRHPLATDIPTYGATSSRQTRRGRSGQTVRQPLRQRSANALRFGPPVEYRAFGPCNCICTHCHAKFWYEERLAASTRRSGPLYHHYCRGGKVQLFAPHEYPEYIRNLFLD</sequence>
<dbReference type="EMBL" id="PKPP01004377">
    <property type="protein sequence ID" value="PWA64668.1"/>
    <property type="molecule type" value="Genomic_DNA"/>
</dbReference>
<comment type="caution">
    <text evidence="3">The sequence shown here is derived from an EMBL/GenBank/DDBJ whole genome shotgun (WGS) entry which is preliminary data.</text>
</comment>
<name>A0A2U1MTT7_ARTAN</name>
<proteinExistence type="predicted"/>
<reference evidence="3 4" key="1">
    <citation type="journal article" date="2018" name="Mol. Plant">
        <title>The genome of Artemisia annua provides insight into the evolution of Asteraceae family and artemisinin biosynthesis.</title>
        <authorList>
            <person name="Shen Q."/>
            <person name="Zhang L."/>
            <person name="Liao Z."/>
            <person name="Wang S."/>
            <person name="Yan T."/>
            <person name="Shi P."/>
            <person name="Liu M."/>
            <person name="Fu X."/>
            <person name="Pan Q."/>
            <person name="Wang Y."/>
            <person name="Lv Z."/>
            <person name="Lu X."/>
            <person name="Zhang F."/>
            <person name="Jiang W."/>
            <person name="Ma Y."/>
            <person name="Chen M."/>
            <person name="Hao X."/>
            <person name="Li L."/>
            <person name="Tang Y."/>
            <person name="Lv G."/>
            <person name="Zhou Y."/>
            <person name="Sun X."/>
            <person name="Brodelius P.E."/>
            <person name="Rose J.K.C."/>
            <person name="Tang K."/>
        </authorList>
    </citation>
    <scope>NUCLEOTIDE SEQUENCE [LARGE SCALE GENOMIC DNA]</scope>
    <source>
        <strain evidence="4">cv. Huhao1</strain>
        <tissue evidence="3">Leaf</tissue>
    </source>
</reference>
<feature type="region of interest" description="Disordered" evidence="1">
    <location>
        <begin position="286"/>
        <end position="333"/>
    </location>
</feature>
<keyword evidence="4" id="KW-1185">Reference proteome</keyword>